<dbReference type="InterPro" id="IPR011330">
    <property type="entry name" value="Glyco_hydro/deAcase_b/a-brl"/>
</dbReference>
<evidence type="ECO:0000313" key="7">
    <source>
        <dbReference type="EMBL" id="RFB04615.1"/>
    </source>
</evidence>
<dbReference type="EMBL" id="QUQO01000001">
    <property type="protein sequence ID" value="RFB04615.1"/>
    <property type="molecule type" value="Genomic_DNA"/>
</dbReference>
<dbReference type="SUPFAM" id="SSF88713">
    <property type="entry name" value="Glycoside hydrolase/deacetylase"/>
    <property type="match status" value="1"/>
</dbReference>
<dbReference type="InterPro" id="IPR002509">
    <property type="entry name" value="NODB_dom"/>
</dbReference>
<dbReference type="Pfam" id="PF01522">
    <property type="entry name" value="Polysacc_deac_1"/>
    <property type="match status" value="1"/>
</dbReference>
<evidence type="ECO:0000256" key="3">
    <source>
        <dbReference type="ARBA" id="ARBA00020071"/>
    </source>
</evidence>
<dbReference type="Gene3D" id="3.20.20.370">
    <property type="entry name" value="Glycoside hydrolase/deacetylase"/>
    <property type="match status" value="1"/>
</dbReference>
<dbReference type="GO" id="GO:0005975">
    <property type="term" value="P:carbohydrate metabolic process"/>
    <property type="evidence" value="ECO:0007669"/>
    <property type="project" value="InterPro"/>
</dbReference>
<dbReference type="InParanoid" id="A0A371RGR9"/>
<dbReference type="PROSITE" id="PS51677">
    <property type="entry name" value="NODB"/>
    <property type="match status" value="1"/>
</dbReference>
<accession>A0A371RGR9</accession>
<organism evidence="7 8">
    <name type="scientific">Parvularcula marina</name>
    <dbReference type="NCBI Taxonomy" id="2292771"/>
    <lineage>
        <taxon>Bacteria</taxon>
        <taxon>Pseudomonadati</taxon>
        <taxon>Pseudomonadota</taxon>
        <taxon>Alphaproteobacteria</taxon>
        <taxon>Parvularculales</taxon>
        <taxon>Parvularculaceae</taxon>
        <taxon>Parvularcula</taxon>
    </lineage>
</organism>
<comment type="caution">
    <text evidence="7">The sequence shown here is derived from an EMBL/GenBank/DDBJ whole genome shotgun (WGS) entry which is preliminary data.</text>
</comment>
<dbReference type="PANTHER" id="PTHR10587">
    <property type="entry name" value="GLYCOSYL TRANSFERASE-RELATED"/>
    <property type="match status" value="1"/>
</dbReference>
<evidence type="ECO:0000256" key="4">
    <source>
        <dbReference type="ARBA" id="ARBA00032976"/>
    </source>
</evidence>
<reference evidence="7 8" key="1">
    <citation type="submission" date="2018-08" db="EMBL/GenBank/DDBJ databases">
        <title>Parvularcula sp. SM1705, isolated from surface water of the South Sea China.</title>
        <authorList>
            <person name="Sun L."/>
        </authorList>
    </citation>
    <scope>NUCLEOTIDE SEQUENCE [LARGE SCALE GENOMIC DNA]</scope>
    <source>
        <strain evidence="7 8">SM1705</strain>
    </source>
</reference>
<sequence length="273" mass="29832">MKIRHLILLALTALIVAPVVACGTVQRVAVPAAEPLIPAGMMRLPAAGEDKFVVLTIDDAPSSRTQEIVDLLARYDARATFFVHTDQISEDTRLALLAAIEQGHELGSHLPADEPAWKMSEEEFSAAFAKAHTELATFGDGARLYFRPPHGIYRPRNMDTSLTAYGYDRPLAALGIQRRYVLASFIPWDAGGNKTNTDDPDLNAKRARKYAGQLARNVYPGAIVVFHDGEAGGREARLAATFISLEAFLIAMDEKGYDVISLSQGIDRISRPE</sequence>
<evidence type="ECO:0000256" key="2">
    <source>
        <dbReference type="ARBA" id="ARBA00010973"/>
    </source>
</evidence>
<keyword evidence="5" id="KW-0732">Signal</keyword>
<evidence type="ECO:0000256" key="5">
    <source>
        <dbReference type="SAM" id="SignalP"/>
    </source>
</evidence>
<dbReference type="InterPro" id="IPR050248">
    <property type="entry name" value="Polysacc_deacetylase_ArnD"/>
</dbReference>
<gene>
    <name evidence="7" type="ORF">DX908_04570</name>
</gene>
<dbReference type="OrthoDB" id="276604at2"/>
<proteinExistence type="inferred from homology"/>
<dbReference type="AlphaFoldDB" id="A0A371RGR9"/>
<feature type="domain" description="NodB homology" evidence="6">
    <location>
        <begin position="51"/>
        <end position="260"/>
    </location>
</feature>
<dbReference type="GO" id="GO:0016810">
    <property type="term" value="F:hydrolase activity, acting on carbon-nitrogen (but not peptide) bonds"/>
    <property type="evidence" value="ECO:0007669"/>
    <property type="project" value="InterPro"/>
</dbReference>
<dbReference type="Proteomes" id="UP000264589">
    <property type="component" value="Unassembled WGS sequence"/>
</dbReference>
<evidence type="ECO:0000256" key="1">
    <source>
        <dbReference type="ARBA" id="ARBA00003236"/>
    </source>
</evidence>
<comment type="function">
    <text evidence="1">Is involved in generating a small heat-stable compound (Nod), an acylated oligomer of N-acetylglucosamine, that stimulates mitosis in various plant protoplasts.</text>
</comment>
<feature type="signal peptide" evidence="5">
    <location>
        <begin position="1"/>
        <end position="21"/>
    </location>
</feature>
<feature type="chain" id="PRO_5016612870" description="Chitooligosaccharide deacetylase" evidence="5">
    <location>
        <begin position="22"/>
        <end position="273"/>
    </location>
</feature>
<evidence type="ECO:0000259" key="6">
    <source>
        <dbReference type="PROSITE" id="PS51677"/>
    </source>
</evidence>
<protein>
    <recommendedName>
        <fullName evidence="3">Chitooligosaccharide deacetylase</fullName>
    </recommendedName>
    <alternativeName>
        <fullName evidence="4">Nodulation protein B</fullName>
    </alternativeName>
</protein>
<dbReference type="RefSeq" id="WP_116391247.1">
    <property type="nucleotide sequence ID" value="NZ_QUQO01000001.1"/>
</dbReference>
<comment type="similarity">
    <text evidence="2">Belongs to the polysaccharide deacetylase family.</text>
</comment>
<keyword evidence="8" id="KW-1185">Reference proteome</keyword>
<evidence type="ECO:0000313" key="8">
    <source>
        <dbReference type="Proteomes" id="UP000264589"/>
    </source>
</evidence>
<name>A0A371RGR9_9PROT</name>